<evidence type="ECO:0000256" key="2">
    <source>
        <dbReference type="ARBA" id="ARBA00022801"/>
    </source>
</evidence>
<evidence type="ECO:0000259" key="10">
    <source>
        <dbReference type="Pfam" id="PF21365"/>
    </source>
</evidence>
<accession>A0A1R2B1N6</accession>
<feature type="chain" id="PRO_5013023405" description="Maltase" evidence="7">
    <location>
        <begin position="21"/>
        <end position="862"/>
    </location>
</feature>
<dbReference type="PANTHER" id="PTHR22762:SF133">
    <property type="entry name" value="P-TYPE DOMAIN-CONTAINING PROTEIN"/>
    <property type="match status" value="1"/>
</dbReference>
<name>A0A1R2B1N6_9CILI</name>
<dbReference type="AlphaFoldDB" id="A0A1R2B1N6"/>
<comment type="similarity">
    <text evidence="1 6">Belongs to the glycosyl hydrolase 31 family.</text>
</comment>
<dbReference type="PROSITE" id="PS00129">
    <property type="entry name" value="GLYCOSYL_HYDROL_F31_1"/>
    <property type="match status" value="1"/>
</dbReference>
<dbReference type="Pfam" id="PF21365">
    <property type="entry name" value="Glyco_hydro_31_3rd"/>
    <property type="match status" value="1"/>
</dbReference>
<evidence type="ECO:0000256" key="3">
    <source>
        <dbReference type="ARBA" id="ARBA00023180"/>
    </source>
</evidence>
<dbReference type="InterPro" id="IPR017853">
    <property type="entry name" value="GH"/>
</dbReference>
<keyword evidence="12" id="KW-1185">Reference proteome</keyword>
<keyword evidence="4 6" id="KW-0326">Glycosidase</keyword>
<dbReference type="InterPro" id="IPR025887">
    <property type="entry name" value="Glyco_hydro_31_N_dom"/>
</dbReference>
<keyword evidence="7" id="KW-0732">Signal</keyword>
<dbReference type="InterPro" id="IPR011013">
    <property type="entry name" value="Gal_mutarotase_sf_dom"/>
</dbReference>
<dbReference type="Proteomes" id="UP000187209">
    <property type="component" value="Unassembled WGS sequence"/>
</dbReference>
<evidence type="ECO:0000313" key="12">
    <source>
        <dbReference type="Proteomes" id="UP000187209"/>
    </source>
</evidence>
<dbReference type="Pfam" id="PF01055">
    <property type="entry name" value="Glyco_hydro_31_2nd"/>
    <property type="match status" value="1"/>
</dbReference>
<dbReference type="EMBL" id="MPUH01001078">
    <property type="protein sequence ID" value="OMJ70530.1"/>
    <property type="molecule type" value="Genomic_DNA"/>
</dbReference>
<keyword evidence="2 6" id="KW-0378">Hydrolase</keyword>
<feature type="signal peptide" evidence="7">
    <location>
        <begin position="1"/>
        <end position="20"/>
    </location>
</feature>
<proteinExistence type="inferred from homology"/>
<gene>
    <name evidence="11" type="ORF">SteCoe_31460</name>
</gene>
<comment type="caution">
    <text evidence="11">The sequence shown here is derived from an EMBL/GenBank/DDBJ whole genome shotgun (WGS) entry which is preliminary data.</text>
</comment>
<feature type="domain" description="Glycosyl hydrolase family 31 C-terminal" evidence="10">
    <location>
        <begin position="624"/>
        <end position="712"/>
    </location>
</feature>
<evidence type="ECO:0000256" key="7">
    <source>
        <dbReference type="SAM" id="SignalP"/>
    </source>
</evidence>
<evidence type="ECO:0000313" key="11">
    <source>
        <dbReference type="EMBL" id="OMJ70530.1"/>
    </source>
</evidence>
<evidence type="ECO:0000256" key="5">
    <source>
        <dbReference type="ARBA" id="ARBA00041343"/>
    </source>
</evidence>
<dbReference type="InterPro" id="IPR000322">
    <property type="entry name" value="Glyco_hydro_31_TIM"/>
</dbReference>
<dbReference type="CDD" id="cd06602">
    <property type="entry name" value="GH31_MGAM_SI_GAA"/>
    <property type="match status" value="1"/>
</dbReference>
<dbReference type="InterPro" id="IPR048395">
    <property type="entry name" value="Glyco_hydro_31_C"/>
</dbReference>
<feature type="domain" description="Glycoside hydrolase family 31 N-terminal" evidence="9">
    <location>
        <begin position="94"/>
        <end position="219"/>
    </location>
</feature>
<dbReference type="Gene3D" id="2.60.40.1180">
    <property type="entry name" value="Golgi alpha-mannosidase II"/>
    <property type="match status" value="2"/>
</dbReference>
<dbReference type="SUPFAM" id="SSF51445">
    <property type="entry name" value="(Trans)glycosidases"/>
    <property type="match status" value="1"/>
</dbReference>
<evidence type="ECO:0000259" key="8">
    <source>
        <dbReference type="Pfam" id="PF01055"/>
    </source>
</evidence>
<dbReference type="CDD" id="cd14752">
    <property type="entry name" value="GH31_N"/>
    <property type="match status" value="1"/>
</dbReference>
<sequence>MGRLSSIIILLGCLILPSASMLNQGKSNPYDLSNIIYTTSGITATATYHLGNLQSANETVITKLFLNITYDNPQRVRIRITDQQNSRFEVPYDFTNYTIQGNLGLYNVTVSDNPMGIQVIRTSDNRVIFNLDPSNWFSYDDQDLLFTSTFNYGINVLGLGERISSFILPTGTYTMWARDRQSPVDNGQSQEGNMYSVHPFYMIIDEDTGSAFGGLFYNANAMQAIVGPQSLSFRSTGGIIDLWLFIGPAPEDVVFQYHQLIGPPVEVPYWSLGWHQSRWGYRNISMLTQVYDNYTLYGLPLDGLWNDIDYMSAFEDFIYDPVNYPMNNVTQLVDTLLATGKNYIPIVDAGIAQNISDPYYINGTNQGVWIMNPYVQSAPCVGKVWPGNATFLDWLNPDAQTYWVKALNTFQQLVSFSGVWVDMNEVSNFVNGCVGYQTTLINNLTMPWTPGQDINVESLDVAATHANGVTEYNMHSLYGYLESKAAAQYFIQKQTRPFILSRSSFPGHGKWASKWLGDNFSQWSYMEYSITGIFNFGMFGIPMMGADICGFLGNTNLELCSRWTQLGTMYPFSRNHNEDESIPQEPWAFGPLLLETNNLSIRNKYMLQLYFYTHMMKISLEGGQLFKPAYWEYPNDMNLLYNATTSFMLGKALIVHPCLWYGITGSTSFFPDDMWYDLYTGEYIFLDYDNSVYLDMPWPGLINIHVAQGFIIPIVDNYNNAMSLRDTRYSNISLIIVQGPGVEAIGSVIFDDGSTYGNMANGNYLEVEYQFFSHNSTFDYLTLQQLSYGYSRQTGEWPYISTLIFYGCTAAPESVYKLSSGMIPTFIPANVYWSAEDMICKIWLKNYLQPDEMATLLIDYFI</sequence>
<feature type="domain" description="Glycoside hydrolase family 31 TIM barrel" evidence="8">
    <location>
        <begin position="266"/>
        <end position="613"/>
    </location>
</feature>
<dbReference type="InterPro" id="IPR030458">
    <property type="entry name" value="Glyco_hydro_31_AS"/>
</dbReference>
<protein>
    <recommendedName>
        <fullName evidence="5">Maltase</fullName>
    </recommendedName>
</protein>
<dbReference type="PANTHER" id="PTHR22762">
    <property type="entry name" value="ALPHA-GLUCOSIDASE"/>
    <property type="match status" value="1"/>
</dbReference>
<dbReference type="OrthoDB" id="282771at2759"/>
<dbReference type="GO" id="GO:0030246">
    <property type="term" value="F:carbohydrate binding"/>
    <property type="evidence" value="ECO:0007669"/>
    <property type="project" value="InterPro"/>
</dbReference>
<dbReference type="InterPro" id="IPR013780">
    <property type="entry name" value="Glyco_hydro_b"/>
</dbReference>
<dbReference type="Pfam" id="PF13802">
    <property type="entry name" value="Gal_mutarotas_2"/>
    <property type="match status" value="1"/>
</dbReference>
<dbReference type="GO" id="GO:0005975">
    <property type="term" value="P:carbohydrate metabolic process"/>
    <property type="evidence" value="ECO:0007669"/>
    <property type="project" value="InterPro"/>
</dbReference>
<dbReference type="Gene3D" id="2.60.40.1760">
    <property type="entry name" value="glycosyl hydrolase (family 31)"/>
    <property type="match status" value="1"/>
</dbReference>
<dbReference type="GO" id="GO:0004553">
    <property type="term" value="F:hydrolase activity, hydrolyzing O-glycosyl compounds"/>
    <property type="evidence" value="ECO:0007669"/>
    <property type="project" value="InterPro"/>
</dbReference>
<dbReference type="SUPFAM" id="SSF51011">
    <property type="entry name" value="Glycosyl hydrolase domain"/>
    <property type="match status" value="1"/>
</dbReference>
<reference evidence="11 12" key="1">
    <citation type="submission" date="2016-11" db="EMBL/GenBank/DDBJ databases">
        <title>The macronuclear genome of Stentor coeruleus: a giant cell with tiny introns.</title>
        <authorList>
            <person name="Slabodnick M."/>
            <person name="Ruby J.G."/>
            <person name="Reiff S.B."/>
            <person name="Swart E.C."/>
            <person name="Gosai S."/>
            <person name="Prabakaran S."/>
            <person name="Witkowska E."/>
            <person name="Larue G.E."/>
            <person name="Fisher S."/>
            <person name="Freeman R.M."/>
            <person name="Gunawardena J."/>
            <person name="Chu W."/>
            <person name="Stover N.A."/>
            <person name="Gregory B.D."/>
            <person name="Nowacki M."/>
            <person name="Derisi J."/>
            <person name="Roy S.W."/>
            <person name="Marshall W.F."/>
            <person name="Sood P."/>
        </authorList>
    </citation>
    <scope>NUCLEOTIDE SEQUENCE [LARGE SCALE GENOMIC DNA]</scope>
    <source>
        <strain evidence="11">WM001</strain>
    </source>
</reference>
<evidence type="ECO:0000259" key="9">
    <source>
        <dbReference type="Pfam" id="PF13802"/>
    </source>
</evidence>
<organism evidence="11 12">
    <name type="scientific">Stentor coeruleus</name>
    <dbReference type="NCBI Taxonomy" id="5963"/>
    <lineage>
        <taxon>Eukaryota</taxon>
        <taxon>Sar</taxon>
        <taxon>Alveolata</taxon>
        <taxon>Ciliophora</taxon>
        <taxon>Postciliodesmatophora</taxon>
        <taxon>Heterotrichea</taxon>
        <taxon>Heterotrichida</taxon>
        <taxon>Stentoridae</taxon>
        <taxon>Stentor</taxon>
    </lineage>
</organism>
<dbReference type="SUPFAM" id="SSF74650">
    <property type="entry name" value="Galactose mutarotase-like"/>
    <property type="match status" value="1"/>
</dbReference>
<dbReference type="Gene3D" id="3.20.20.80">
    <property type="entry name" value="Glycosidases"/>
    <property type="match status" value="1"/>
</dbReference>
<evidence type="ECO:0000256" key="4">
    <source>
        <dbReference type="ARBA" id="ARBA00023295"/>
    </source>
</evidence>
<keyword evidence="3" id="KW-0325">Glycoprotein</keyword>
<evidence type="ECO:0000256" key="6">
    <source>
        <dbReference type="RuleBase" id="RU361185"/>
    </source>
</evidence>
<evidence type="ECO:0000256" key="1">
    <source>
        <dbReference type="ARBA" id="ARBA00007806"/>
    </source>
</evidence>